<dbReference type="OrthoDB" id="10575780at2759"/>
<sequence>MKNSAVLLAALASFTSAASLGQAPYGNSGNNYAAPDPACKDFVNRANKFCNGYRKIKEENKNQGYQQVKVYRRQDQYQQGGQYQDQGNQGDQGGQGGQYDDQQYQGDQQYGGDQQYQGDQQSGGDQQYQGDQYQGDQYQGDQYQGDQITDNDESYGQGAEAFDGQNYTPDNMQSANPVREWLINSAKDYQQRHCPGQGKDVSQLPLEQSGSKFCTALSNANAPGADRCAFYSNYSGKIMSNFCNQGGNSGGGQAGAY</sequence>
<feature type="signal peptide" evidence="2">
    <location>
        <begin position="1"/>
        <end position="17"/>
    </location>
</feature>
<keyword evidence="2" id="KW-0732">Signal</keyword>
<evidence type="ECO:0000256" key="1">
    <source>
        <dbReference type="SAM" id="MobiDB-lite"/>
    </source>
</evidence>
<proteinExistence type="predicted"/>
<evidence type="ECO:0000256" key="2">
    <source>
        <dbReference type="SAM" id="SignalP"/>
    </source>
</evidence>
<gene>
    <name evidence="3" type="ORF">CDD80_1892</name>
</gene>
<feature type="compositionally biased region" description="Low complexity" evidence="1">
    <location>
        <begin position="76"/>
        <end position="89"/>
    </location>
</feature>
<dbReference type="AlphaFoldDB" id="A0A2C5ZA06"/>
<dbReference type="STRING" id="2004952.A0A2C5ZA06"/>
<dbReference type="EMBL" id="NJES01000185">
    <property type="protein sequence ID" value="PHH75991.1"/>
    <property type="molecule type" value="Genomic_DNA"/>
</dbReference>
<feature type="region of interest" description="Disordered" evidence="1">
    <location>
        <begin position="76"/>
        <end position="173"/>
    </location>
</feature>
<keyword evidence="4" id="KW-1185">Reference proteome</keyword>
<dbReference type="Proteomes" id="UP000226431">
    <property type="component" value="Unassembled WGS sequence"/>
</dbReference>
<organism evidence="3 4">
    <name type="scientific">Ophiocordyceps camponoti-rufipedis</name>
    <dbReference type="NCBI Taxonomy" id="2004952"/>
    <lineage>
        <taxon>Eukaryota</taxon>
        <taxon>Fungi</taxon>
        <taxon>Dikarya</taxon>
        <taxon>Ascomycota</taxon>
        <taxon>Pezizomycotina</taxon>
        <taxon>Sordariomycetes</taxon>
        <taxon>Hypocreomycetidae</taxon>
        <taxon>Hypocreales</taxon>
        <taxon>Ophiocordycipitaceae</taxon>
        <taxon>Ophiocordyceps</taxon>
    </lineage>
</organism>
<reference evidence="3 4" key="1">
    <citation type="submission" date="2017-06" db="EMBL/GenBank/DDBJ databases">
        <title>Ant-infecting Ophiocordyceps genomes reveal a high diversity of potential behavioral manipulation genes and a possible major role for enterotoxins.</title>
        <authorList>
            <person name="De Bekker C."/>
            <person name="Evans H.C."/>
            <person name="Brachmann A."/>
            <person name="Hughes D.P."/>
        </authorList>
    </citation>
    <scope>NUCLEOTIDE SEQUENCE [LARGE SCALE GENOMIC DNA]</scope>
    <source>
        <strain evidence="3 4">Map16</strain>
    </source>
</reference>
<evidence type="ECO:0000313" key="3">
    <source>
        <dbReference type="EMBL" id="PHH75991.1"/>
    </source>
</evidence>
<comment type="caution">
    <text evidence="3">The sequence shown here is derived from an EMBL/GenBank/DDBJ whole genome shotgun (WGS) entry which is preliminary data.</text>
</comment>
<protein>
    <submittedName>
        <fullName evidence="3">Uncharacterized protein</fullName>
    </submittedName>
</protein>
<accession>A0A2C5ZA06</accession>
<evidence type="ECO:0000313" key="4">
    <source>
        <dbReference type="Proteomes" id="UP000226431"/>
    </source>
</evidence>
<name>A0A2C5ZA06_9HYPO</name>
<feature type="chain" id="PRO_5012767520" evidence="2">
    <location>
        <begin position="18"/>
        <end position="257"/>
    </location>
</feature>
<feature type="compositionally biased region" description="Low complexity" evidence="1">
    <location>
        <begin position="98"/>
        <end position="147"/>
    </location>
</feature>